<sequence length="357" mass="39575">MIFDCGIKIAFKSVIICMTKIDMLNTKNNRLAISETDISILSEIPLAIILLRADGIIYYCNPMAQNLLGIELINRSWMTVIQECLSSISEGGHLITLKNNKKISVATQSITNLNLQALVLSDVTDIKRESDQVHTLNSLRSINHISSILAHQLKTPLTTAFVYLSSLKKQLKDNKDIFSLMEKVGVQLNTIKSLIETELAIFKSNDIKVEKINLQTLLLDLIETYKDTFKTINFSYYAESLDNNFDILGNKLSLLSGIQNIIDNAIEASHAKGQIDISLIQESNALVIKVVDYGDGIRSDNIKQIEKTHFTTKKGGSGLGIPVAKAIFEAHQGTLIFSSNTDCTIFSINLPKTANIK</sequence>
<dbReference type="InterPro" id="IPR036097">
    <property type="entry name" value="HisK_dim/P_sf"/>
</dbReference>
<dbReference type="SUPFAM" id="SSF47384">
    <property type="entry name" value="Homodimeric domain of signal transducing histidine kinase"/>
    <property type="match status" value="1"/>
</dbReference>
<organism evidence="9">
    <name type="scientific">Candidatus Berkiella cookevillensis</name>
    <dbReference type="NCBI Taxonomy" id="437022"/>
    <lineage>
        <taxon>Bacteria</taxon>
        <taxon>Pseudomonadati</taxon>
        <taxon>Pseudomonadota</taxon>
        <taxon>Gammaproteobacteria</taxon>
        <taxon>Candidatus Berkiellales</taxon>
        <taxon>Candidatus Berkiellaceae</taxon>
        <taxon>Candidatus Berkiella</taxon>
    </lineage>
</organism>
<protein>
    <recommendedName>
        <fullName evidence="2">histidine kinase</fullName>
        <ecNumber evidence="2">2.7.13.3</ecNumber>
    </recommendedName>
</protein>
<dbReference type="InterPro" id="IPR050351">
    <property type="entry name" value="BphY/WalK/GraS-like"/>
</dbReference>
<dbReference type="GO" id="GO:0005886">
    <property type="term" value="C:plasma membrane"/>
    <property type="evidence" value="ECO:0007669"/>
    <property type="project" value="TreeGrafter"/>
</dbReference>
<dbReference type="EMBL" id="LKHV01000001">
    <property type="protein sequence ID" value="KRG19805.1"/>
    <property type="molecule type" value="Genomic_DNA"/>
</dbReference>
<evidence type="ECO:0000313" key="9">
    <source>
        <dbReference type="EMBL" id="KRG19805.1"/>
    </source>
</evidence>
<reference evidence="9" key="1">
    <citation type="submission" date="2015-09" db="EMBL/GenBank/DDBJ databases">
        <title>Draft Genome Sequences of Two Novel Amoeba-resistant Intranuclear Bacteria, Candidatus Berkiella cookevillensis and Candidatus Berkiella aquae.</title>
        <authorList>
            <person name="Mehari Y.T."/>
            <person name="Arivett B.A."/>
            <person name="Farone A.L."/>
            <person name="Gunderson J.H."/>
            <person name="Farone M.B."/>
        </authorList>
    </citation>
    <scope>NUCLEOTIDE SEQUENCE [LARGE SCALE GENOMIC DNA]</scope>
    <source>
        <strain evidence="9">CC99</strain>
    </source>
</reference>
<evidence type="ECO:0000259" key="8">
    <source>
        <dbReference type="PROSITE" id="PS50109"/>
    </source>
</evidence>
<dbReference type="CDD" id="cd00130">
    <property type="entry name" value="PAS"/>
    <property type="match status" value="1"/>
</dbReference>
<dbReference type="InterPro" id="IPR003594">
    <property type="entry name" value="HATPase_dom"/>
</dbReference>
<keyword evidence="7" id="KW-0472">Membrane</keyword>
<evidence type="ECO:0000256" key="6">
    <source>
        <dbReference type="ARBA" id="ARBA00023012"/>
    </source>
</evidence>
<name>A0A0Q9YGV6_9GAMM</name>
<evidence type="ECO:0000256" key="3">
    <source>
        <dbReference type="ARBA" id="ARBA00022553"/>
    </source>
</evidence>
<comment type="catalytic activity">
    <reaction evidence="1">
        <text>ATP + protein L-histidine = ADP + protein N-phospho-L-histidine.</text>
        <dbReference type="EC" id="2.7.13.3"/>
    </reaction>
</comment>
<keyword evidence="3" id="KW-0597">Phosphoprotein</keyword>
<comment type="caution">
    <text evidence="9">The sequence shown here is derived from an EMBL/GenBank/DDBJ whole genome shotgun (WGS) entry which is preliminary data.</text>
</comment>
<feature type="domain" description="Histidine kinase" evidence="8">
    <location>
        <begin position="148"/>
        <end position="354"/>
    </location>
</feature>
<dbReference type="AlphaFoldDB" id="A0A0Q9YGV6"/>
<dbReference type="SUPFAM" id="SSF55874">
    <property type="entry name" value="ATPase domain of HSP90 chaperone/DNA topoisomerase II/histidine kinase"/>
    <property type="match status" value="1"/>
</dbReference>
<proteinExistence type="predicted"/>
<dbReference type="PRINTS" id="PR00344">
    <property type="entry name" value="BCTRLSENSOR"/>
</dbReference>
<dbReference type="STRING" id="437022.CC99x_00026"/>
<accession>A0A0Q9YGV6</accession>
<dbReference type="InterPro" id="IPR003661">
    <property type="entry name" value="HisK_dim/P_dom"/>
</dbReference>
<dbReference type="Pfam" id="PF02518">
    <property type="entry name" value="HATPase_c"/>
    <property type="match status" value="1"/>
</dbReference>
<dbReference type="PANTHER" id="PTHR45453:SF1">
    <property type="entry name" value="PHOSPHATE REGULON SENSOR PROTEIN PHOR"/>
    <property type="match status" value="1"/>
</dbReference>
<dbReference type="SMART" id="SM00387">
    <property type="entry name" value="HATPase_c"/>
    <property type="match status" value="1"/>
</dbReference>
<dbReference type="EC" id="2.7.13.3" evidence="2"/>
<dbReference type="SUPFAM" id="SSF55785">
    <property type="entry name" value="PYP-like sensor domain (PAS domain)"/>
    <property type="match status" value="1"/>
</dbReference>
<dbReference type="GO" id="GO:0000155">
    <property type="term" value="F:phosphorelay sensor kinase activity"/>
    <property type="evidence" value="ECO:0007669"/>
    <property type="project" value="InterPro"/>
</dbReference>
<dbReference type="Gene3D" id="3.30.565.10">
    <property type="entry name" value="Histidine kinase-like ATPase, C-terminal domain"/>
    <property type="match status" value="1"/>
</dbReference>
<evidence type="ECO:0000256" key="7">
    <source>
        <dbReference type="ARBA" id="ARBA00023136"/>
    </source>
</evidence>
<keyword evidence="5 9" id="KW-0418">Kinase</keyword>
<evidence type="ECO:0000256" key="5">
    <source>
        <dbReference type="ARBA" id="ARBA00022777"/>
    </source>
</evidence>
<dbReference type="InterPro" id="IPR000014">
    <property type="entry name" value="PAS"/>
</dbReference>
<evidence type="ECO:0000256" key="1">
    <source>
        <dbReference type="ARBA" id="ARBA00000085"/>
    </source>
</evidence>
<dbReference type="InterPro" id="IPR035965">
    <property type="entry name" value="PAS-like_dom_sf"/>
</dbReference>
<dbReference type="InterPro" id="IPR036890">
    <property type="entry name" value="HATPase_C_sf"/>
</dbReference>
<dbReference type="GO" id="GO:0016036">
    <property type="term" value="P:cellular response to phosphate starvation"/>
    <property type="evidence" value="ECO:0007669"/>
    <property type="project" value="TreeGrafter"/>
</dbReference>
<dbReference type="Gene3D" id="1.10.287.130">
    <property type="match status" value="1"/>
</dbReference>
<dbReference type="CDD" id="cd00082">
    <property type="entry name" value="HisKA"/>
    <property type="match status" value="1"/>
</dbReference>
<evidence type="ECO:0000256" key="4">
    <source>
        <dbReference type="ARBA" id="ARBA00022679"/>
    </source>
</evidence>
<dbReference type="InterPro" id="IPR004358">
    <property type="entry name" value="Sig_transdc_His_kin-like_C"/>
</dbReference>
<keyword evidence="4 9" id="KW-0808">Transferase</keyword>
<dbReference type="PROSITE" id="PS50109">
    <property type="entry name" value="HIS_KIN"/>
    <property type="match status" value="1"/>
</dbReference>
<dbReference type="InterPro" id="IPR005467">
    <property type="entry name" value="His_kinase_dom"/>
</dbReference>
<dbReference type="GO" id="GO:0004721">
    <property type="term" value="F:phosphoprotein phosphatase activity"/>
    <property type="evidence" value="ECO:0007669"/>
    <property type="project" value="TreeGrafter"/>
</dbReference>
<evidence type="ECO:0000256" key="2">
    <source>
        <dbReference type="ARBA" id="ARBA00012438"/>
    </source>
</evidence>
<gene>
    <name evidence="9" type="primary">kinE_1</name>
    <name evidence="9" type="ORF">CC99x_00026</name>
</gene>
<dbReference type="PANTHER" id="PTHR45453">
    <property type="entry name" value="PHOSPHATE REGULON SENSOR PROTEIN PHOR"/>
    <property type="match status" value="1"/>
</dbReference>
<keyword evidence="6" id="KW-0902">Two-component regulatory system</keyword>